<dbReference type="KEGG" id="otr:OTERR_15760"/>
<sequence length="104" mass="10726">MTKNRIVLCTSLALMVASPLAMADLGKACHEIKESAVEAADKTVEVGKEIGHATVETAKSVGHAVANGARKGYRATREAISGSSSSPASSNNKSDDPNTEGKNK</sequence>
<evidence type="ECO:0000256" key="2">
    <source>
        <dbReference type="SAM" id="SignalP"/>
    </source>
</evidence>
<dbReference type="EMBL" id="CP022579">
    <property type="protein sequence ID" value="QEL65052.1"/>
    <property type="molecule type" value="Genomic_DNA"/>
</dbReference>
<reference evidence="3 4" key="1">
    <citation type="submission" date="2017-07" db="EMBL/GenBank/DDBJ databases">
        <title>Complete genome sequence of Oryzomicrobium terrae TPP412.</title>
        <authorList>
            <person name="Chiu L.-W."/>
            <person name="Lo K.-J."/>
            <person name="Tsai Y.-M."/>
            <person name="Lin S.-S."/>
            <person name="Kuo C.-H."/>
            <person name="Liu C.-T."/>
        </authorList>
    </citation>
    <scope>NUCLEOTIDE SEQUENCE [LARGE SCALE GENOMIC DNA]</scope>
    <source>
        <strain evidence="3 4">TPP412</strain>
    </source>
</reference>
<feature type="signal peptide" evidence="2">
    <location>
        <begin position="1"/>
        <end position="23"/>
    </location>
</feature>
<dbReference type="AlphaFoldDB" id="A0A5C1E7W9"/>
<feature type="compositionally biased region" description="Basic and acidic residues" evidence="1">
    <location>
        <begin position="93"/>
        <end position="104"/>
    </location>
</feature>
<organism evidence="3 4">
    <name type="scientific">Oryzomicrobium terrae</name>
    <dbReference type="NCBI Taxonomy" id="1735038"/>
    <lineage>
        <taxon>Bacteria</taxon>
        <taxon>Pseudomonadati</taxon>
        <taxon>Pseudomonadota</taxon>
        <taxon>Betaproteobacteria</taxon>
        <taxon>Rhodocyclales</taxon>
        <taxon>Rhodocyclaceae</taxon>
        <taxon>Oryzomicrobium</taxon>
    </lineage>
</organism>
<keyword evidence="4" id="KW-1185">Reference proteome</keyword>
<feature type="region of interest" description="Disordered" evidence="1">
    <location>
        <begin position="69"/>
        <end position="104"/>
    </location>
</feature>
<keyword evidence="2" id="KW-0732">Signal</keyword>
<proteinExistence type="predicted"/>
<dbReference type="Gene3D" id="1.10.287.700">
    <property type="entry name" value="Helix hairpin bin"/>
    <property type="match status" value="1"/>
</dbReference>
<protein>
    <submittedName>
        <fullName evidence="3">Uncharacterized protein</fullName>
    </submittedName>
</protein>
<dbReference type="Proteomes" id="UP000323671">
    <property type="component" value="Chromosome"/>
</dbReference>
<gene>
    <name evidence="3" type="ORF">OTERR_15760</name>
</gene>
<evidence type="ECO:0000313" key="4">
    <source>
        <dbReference type="Proteomes" id="UP000323671"/>
    </source>
</evidence>
<evidence type="ECO:0000256" key="1">
    <source>
        <dbReference type="SAM" id="MobiDB-lite"/>
    </source>
</evidence>
<name>A0A5C1E7W9_9RHOO</name>
<feature type="chain" id="PRO_5023080712" evidence="2">
    <location>
        <begin position="24"/>
        <end position="104"/>
    </location>
</feature>
<feature type="compositionally biased region" description="Low complexity" evidence="1">
    <location>
        <begin position="81"/>
        <end position="92"/>
    </location>
</feature>
<accession>A0A5C1E7W9</accession>
<dbReference type="RefSeq" id="WP_149425403.1">
    <property type="nucleotide sequence ID" value="NZ_CP022579.1"/>
</dbReference>
<evidence type="ECO:0000313" key="3">
    <source>
        <dbReference type="EMBL" id="QEL65052.1"/>
    </source>
</evidence>